<accession>A0A194RRA2</accession>
<protein>
    <recommendedName>
        <fullName evidence="5">Endonuclease-reverse transcriptase</fullName>
    </recommendedName>
</protein>
<dbReference type="STRING" id="76193.A0A194RRA2"/>
<feature type="compositionally biased region" description="Polar residues" evidence="2">
    <location>
        <begin position="238"/>
        <end position="251"/>
    </location>
</feature>
<dbReference type="EMBL" id="KQ459995">
    <property type="protein sequence ID" value="KPJ18566.1"/>
    <property type="molecule type" value="Genomic_DNA"/>
</dbReference>
<name>A0A194RRA2_PAPMA</name>
<evidence type="ECO:0000313" key="4">
    <source>
        <dbReference type="Proteomes" id="UP000053240"/>
    </source>
</evidence>
<feature type="coiled-coil region" evidence="1">
    <location>
        <begin position="38"/>
        <end position="79"/>
    </location>
</feature>
<dbReference type="AlphaFoldDB" id="A0A194RRA2"/>
<sequence>MEEILTTLRLIQKDLENQKIAIKENGIEVTKTVTENMNLILDEKLNHIEQKYKNLEDQLEKQEKRINILEKQARNRNIVFFGIEKQNSFNSYLDLETEIINLISRYLGIKLDRKEIQEIRKIGKNTEKPRPIVVTLTTVGKKIEIFKQKKLLKDTNYYIKEDYPQHILEKRRQLQEQVKIERAKGNKAILKYDKLVIIGKHEINNTPGNNKRSLPTSPEIYNRNESSLRTQPKKKNKAASSTPQNPTSGSENMVKPGILNYLANKNQTNQVLPKNNSNQ</sequence>
<evidence type="ECO:0008006" key="5">
    <source>
        <dbReference type="Google" id="ProtNLM"/>
    </source>
</evidence>
<gene>
    <name evidence="3" type="ORF">RR48_07290</name>
</gene>
<organism evidence="3 4">
    <name type="scientific">Papilio machaon</name>
    <name type="common">Old World swallowtail butterfly</name>
    <dbReference type="NCBI Taxonomy" id="76193"/>
    <lineage>
        <taxon>Eukaryota</taxon>
        <taxon>Metazoa</taxon>
        <taxon>Ecdysozoa</taxon>
        <taxon>Arthropoda</taxon>
        <taxon>Hexapoda</taxon>
        <taxon>Insecta</taxon>
        <taxon>Pterygota</taxon>
        <taxon>Neoptera</taxon>
        <taxon>Endopterygota</taxon>
        <taxon>Lepidoptera</taxon>
        <taxon>Glossata</taxon>
        <taxon>Ditrysia</taxon>
        <taxon>Papilionoidea</taxon>
        <taxon>Papilionidae</taxon>
        <taxon>Papilioninae</taxon>
        <taxon>Papilio</taxon>
    </lineage>
</organism>
<proteinExistence type="predicted"/>
<dbReference type="InParanoid" id="A0A194RRA2"/>
<feature type="compositionally biased region" description="Polar residues" evidence="2">
    <location>
        <begin position="204"/>
        <end position="216"/>
    </location>
</feature>
<reference evidence="3 4" key="1">
    <citation type="journal article" date="2015" name="Nat. Commun.">
        <title>Outbred genome sequencing and CRISPR/Cas9 gene editing in butterflies.</title>
        <authorList>
            <person name="Li X."/>
            <person name="Fan D."/>
            <person name="Zhang W."/>
            <person name="Liu G."/>
            <person name="Zhang L."/>
            <person name="Zhao L."/>
            <person name="Fang X."/>
            <person name="Chen L."/>
            <person name="Dong Y."/>
            <person name="Chen Y."/>
            <person name="Ding Y."/>
            <person name="Zhao R."/>
            <person name="Feng M."/>
            <person name="Zhu Y."/>
            <person name="Feng Y."/>
            <person name="Jiang X."/>
            <person name="Zhu D."/>
            <person name="Xiang H."/>
            <person name="Feng X."/>
            <person name="Li S."/>
            <person name="Wang J."/>
            <person name="Zhang G."/>
            <person name="Kronforst M.R."/>
            <person name="Wang W."/>
        </authorList>
    </citation>
    <scope>NUCLEOTIDE SEQUENCE [LARGE SCALE GENOMIC DNA]</scope>
    <source>
        <strain evidence="3">Ya'a_city_454_Pm</strain>
        <tissue evidence="3">Whole body</tissue>
    </source>
</reference>
<keyword evidence="4" id="KW-1185">Reference proteome</keyword>
<evidence type="ECO:0000256" key="2">
    <source>
        <dbReference type="SAM" id="MobiDB-lite"/>
    </source>
</evidence>
<feature type="compositionally biased region" description="Polar residues" evidence="2">
    <location>
        <begin position="263"/>
        <end position="279"/>
    </location>
</feature>
<keyword evidence="1" id="KW-0175">Coiled coil</keyword>
<dbReference type="Proteomes" id="UP000053240">
    <property type="component" value="Unassembled WGS sequence"/>
</dbReference>
<evidence type="ECO:0000256" key="1">
    <source>
        <dbReference type="SAM" id="Coils"/>
    </source>
</evidence>
<evidence type="ECO:0000313" key="3">
    <source>
        <dbReference type="EMBL" id="KPJ18566.1"/>
    </source>
</evidence>
<feature type="region of interest" description="Disordered" evidence="2">
    <location>
        <begin position="202"/>
        <end position="279"/>
    </location>
</feature>